<reference evidence="2 3" key="1">
    <citation type="submission" date="2019-02" db="EMBL/GenBank/DDBJ databases">
        <title>Deep-cultivation of Planctomycetes and their phenomic and genomic characterization uncovers novel biology.</title>
        <authorList>
            <person name="Wiegand S."/>
            <person name="Jogler M."/>
            <person name="Boedeker C."/>
            <person name="Pinto D."/>
            <person name="Vollmers J."/>
            <person name="Rivas-Marin E."/>
            <person name="Kohn T."/>
            <person name="Peeters S.H."/>
            <person name="Heuer A."/>
            <person name="Rast P."/>
            <person name="Oberbeckmann S."/>
            <person name="Bunk B."/>
            <person name="Jeske O."/>
            <person name="Meyerdierks A."/>
            <person name="Storesund J.E."/>
            <person name="Kallscheuer N."/>
            <person name="Luecker S."/>
            <person name="Lage O.M."/>
            <person name="Pohl T."/>
            <person name="Merkel B.J."/>
            <person name="Hornburger P."/>
            <person name="Mueller R.-W."/>
            <person name="Bruemmer F."/>
            <person name="Labrenz M."/>
            <person name="Spormann A.M."/>
            <person name="Op Den Camp H."/>
            <person name="Overmann J."/>
            <person name="Amann R."/>
            <person name="Jetten M.S.M."/>
            <person name="Mascher T."/>
            <person name="Medema M.H."/>
            <person name="Devos D.P."/>
            <person name="Kaster A.-K."/>
            <person name="Ovreas L."/>
            <person name="Rohde M."/>
            <person name="Galperin M.Y."/>
            <person name="Jogler C."/>
        </authorList>
    </citation>
    <scope>NUCLEOTIDE SEQUENCE [LARGE SCALE GENOMIC DNA]</scope>
    <source>
        <strain evidence="2 3">KOR34</strain>
    </source>
</reference>
<dbReference type="GO" id="GO:0016757">
    <property type="term" value="F:glycosyltransferase activity"/>
    <property type="evidence" value="ECO:0007669"/>
    <property type="project" value="UniProtKB-ARBA"/>
</dbReference>
<protein>
    <recommendedName>
        <fullName evidence="1">Glycosyltransferase subfamily 4-like N-terminal domain-containing protein</fullName>
    </recommendedName>
</protein>
<dbReference type="Pfam" id="PF13439">
    <property type="entry name" value="Glyco_transf_4"/>
    <property type="match status" value="1"/>
</dbReference>
<feature type="domain" description="Glycosyltransferase subfamily 4-like N-terminal" evidence="1">
    <location>
        <begin position="14"/>
        <end position="145"/>
    </location>
</feature>
<evidence type="ECO:0000313" key="3">
    <source>
        <dbReference type="Proteomes" id="UP000316714"/>
    </source>
</evidence>
<dbReference type="AlphaFoldDB" id="A0A5C5UT64"/>
<evidence type="ECO:0000313" key="2">
    <source>
        <dbReference type="EMBL" id="TWT29581.1"/>
    </source>
</evidence>
<dbReference type="Proteomes" id="UP000316714">
    <property type="component" value="Unassembled WGS sequence"/>
</dbReference>
<dbReference type="Gene3D" id="3.40.50.2000">
    <property type="entry name" value="Glycogen Phosphorylase B"/>
    <property type="match status" value="1"/>
</dbReference>
<gene>
    <name evidence="2" type="ORF">KOR34_51350</name>
</gene>
<evidence type="ECO:0000259" key="1">
    <source>
        <dbReference type="Pfam" id="PF13439"/>
    </source>
</evidence>
<dbReference type="InterPro" id="IPR028098">
    <property type="entry name" value="Glyco_trans_4-like_N"/>
</dbReference>
<comment type="caution">
    <text evidence="2">The sequence shown here is derived from an EMBL/GenBank/DDBJ whole genome shotgun (WGS) entry which is preliminary data.</text>
</comment>
<name>A0A5C5UT64_9BACT</name>
<sequence length="378" mass="41347">MRVLLTTCSLVASGGVEMHLLDLARGLLRRRCEPVVYAPKLGAFAARLRDLSVPVVDDLAHLHTTPDLVHGHYGPSLMAALLRYPTTPGVQTCHGWDWRGDVPPNLPRVLRRLAVDAVCRDRLVCGFGVPEEDVQVLFNGVDLARFAPRPKLPTTPRRAVVFSNYQTHRTVEPIVTACGRAGVAVDLVGRRFGADCVQPECLLSDYDLVFAKGRCAWEALATGCAVVVADTTGLGPLVTSAELPALRLCNFGKRLMVDPLTVELVGEQIARYDAADAACVSRQVRRENSLELLLDQLHSIYSEVIAEQQTDPAAAGGDDLLLAAYAERLCRELAVDEPRAVSRSRLIRKRIEARADRLVRQATRLVKSPWSGLGRRAA</sequence>
<dbReference type="RefSeq" id="WP_197531739.1">
    <property type="nucleotide sequence ID" value="NZ_SIHJ01000007.1"/>
</dbReference>
<proteinExistence type="predicted"/>
<dbReference type="SUPFAM" id="SSF53756">
    <property type="entry name" value="UDP-Glycosyltransferase/glycogen phosphorylase"/>
    <property type="match status" value="1"/>
</dbReference>
<accession>A0A5C5UT64</accession>
<dbReference type="EMBL" id="SIHJ01000007">
    <property type="protein sequence ID" value="TWT29581.1"/>
    <property type="molecule type" value="Genomic_DNA"/>
</dbReference>
<keyword evidence="3" id="KW-1185">Reference proteome</keyword>
<organism evidence="2 3">
    <name type="scientific">Posidoniimonas corsicana</name>
    <dbReference type="NCBI Taxonomy" id="1938618"/>
    <lineage>
        <taxon>Bacteria</taxon>
        <taxon>Pseudomonadati</taxon>
        <taxon>Planctomycetota</taxon>
        <taxon>Planctomycetia</taxon>
        <taxon>Pirellulales</taxon>
        <taxon>Lacipirellulaceae</taxon>
        <taxon>Posidoniimonas</taxon>
    </lineage>
</organism>